<organism evidence="1 2">
    <name type="scientific">Dendrobium chrysotoxum</name>
    <name type="common">Orchid</name>
    <dbReference type="NCBI Taxonomy" id="161865"/>
    <lineage>
        <taxon>Eukaryota</taxon>
        <taxon>Viridiplantae</taxon>
        <taxon>Streptophyta</taxon>
        <taxon>Embryophyta</taxon>
        <taxon>Tracheophyta</taxon>
        <taxon>Spermatophyta</taxon>
        <taxon>Magnoliopsida</taxon>
        <taxon>Liliopsida</taxon>
        <taxon>Asparagales</taxon>
        <taxon>Orchidaceae</taxon>
        <taxon>Epidendroideae</taxon>
        <taxon>Malaxideae</taxon>
        <taxon>Dendrobiinae</taxon>
        <taxon>Dendrobium</taxon>
    </lineage>
</organism>
<comment type="caution">
    <text evidence="1">The sequence shown here is derived from an EMBL/GenBank/DDBJ whole genome shotgun (WGS) entry which is preliminary data.</text>
</comment>
<accession>A0AAV7GUM0</accession>
<dbReference type="AlphaFoldDB" id="A0AAV7GUM0"/>
<name>A0AAV7GUM0_DENCH</name>
<protein>
    <submittedName>
        <fullName evidence="1">Uncharacterized protein</fullName>
    </submittedName>
</protein>
<dbReference type="EMBL" id="JAGFBR010000011">
    <property type="protein sequence ID" value="KAH0459697.1"/>
    <property type="molecule type" value="Genomic_DNA"/>
</dbReference>
<proteinExistence type="predicted"/>
<evidence type="ECO:0000313" key="2">
    <source>
        <dbReference type="Proteomes" id="UP000775213"/>
    </source>
</evidence>
<gene>
    <name evidence="1" type="ORF">IEQ34_012511</name>
</gene>
<sequence>MGDDPDGERTVRDCRQRCRPAHLKVRPRYSVAHSEAFVLSLGDSLSIEGLLRKLREKRLVLSLVSLSLICSMPVLQLQRRPQANYES</sequence>
<dbReference type="Proteomes" id="UP000775213">
    <property type="component" value="Unassembled WGS sequence"/>
</dbReference>
<reference evidence="1 2" key="1">
    <citation type="journal article" date="2021" name="Hortic Res">
        <title>Chromosome-scale assembly of the Dendrobium chrysotoxum genome enhances the understanding of orchid evolution.</title>
        <authorList>
            <person name="Zhang Y."/>
            <person name="Zhang G.Q."/>
            <person name="Zhang D."/>
            <person name="Liu X.D."/>
            <person name="Xu X.Y."/>
            <person name="Sun W.H."/>
            <person name="Yu X."/>
            <person name="Zhu X."/>
            <person name="Wang Z.W."/>
            <person name="Zhao X."/>
            <person name="Zhong W.Y."/>
            <person name="Chen H."/>
            <person name="Yin W.L."/>
            <person name="Huang T."/>
            <person name="Niu S.C."/>
            <person name="Liu Z.J."/>
        </authorList>
    </citation>
    <scope>NUCLEOTIDE SEQUENCE [LARGE SCALE GENOMIC DNA]</scope>
    <source>
        <strain evidence="1">Lindl</strain>
    </source>
</reference>
<evidence type="ECO:0000313" key="1">
    <source>
        <dbReference type="EMBL" id="KAH0459697.1"/>
    </source>
</evidence>
<keyword evidence="2" id="KW-1185">Reference proteome</keyword>